<organism evidence="1 2">
    <name type="scientific">Fusarium torulosum</name>
    <dbReference type="NCBI Taxonomy" id="33205"/>
    <lineage>
        <taxon>Eukaryota</taxon>
        <taxon>Fungi</taxon>
        <taxon>Dikarya</taxon>
        <taxon>Ascomycota</taxon>
        <taxon>Pezizomycotina</taxon>
        <taxon>Sordariomycetes</taxon>
        <taxon>Hypocreomycetidae</taxon>
        <taxon>Hypocreales</taxon>
        <taxon>Nectriaceae</taxon>
        <taxon>Fusarium</taxon>
    </lineage>
</organism>
<gene>
    <name evidence="1" type="ORF">FTOL_02777</name>
</gene>
<keyword evidence="2" id="KW-1185">Reference proteome</keyword>
<evidence type="ECO:0000313" key="1">
    <source>
        <dbReference type="EMBL" id="SPJ73048.1"/>
    </source>
</evidence>
<sequence>MTHFELKRRNLGLMEVAIWGTSGKVVLILHRLGMSRVFV</sequence>
<name>A0AAE8SEQ4_9HYPO</name>
<comment type="caution">
    <text evidence="1">The sequence shown here is derived from an EMBL/GenBank/DDBJ whole genome shotgun (WGS) entry which is preliminary data.</text>
</comment>
<dbReference type="EMBL" id="ONZP01000087">
    <property type="protein sequence ID" value="SPJ73048.1"/>
    <property type="molecule type" value="Genomic_DNA"/>
</dbReference>
<accession>A0AAE8SEQ4</accession>
<protein>
    <submittedName>
        <fullName evidence="1">Uncharacterized protein</fullName>
    </submittedName>
</protein>
<dbReference type="AlphaFoldDB" id="A0AAE8SEQ4"/>
<dbReference type="Proteomes" id="UP001187734">
    <property type="component" value="Unassembled WGS sequence"/>
</dbReference>
<evidence type="ECO:0000313" key="2">
    <source>
        <dbReference type="Proteomes" id="UP001187734"/>
    </source>
</evidence>
<proteinExistence type="predicted"/>
<reference evidence="1" key="1">
    <citation type="submission" date="2018-03" db="EMBL/GenBank/DDBJ databases">
        <authorList>
            <person name="Guldener U."/>
        </authorList>
    </citation>
    <scope>NUCLEOTIDE SEQUENCE</scope>
</reference>